<keyword evidence="3" id="KW-0963">Cytoplasm</keyword>
<dbReference type="InterPro" id="IPR036322">
    <property type="entry name" value="WD40_repeat_dom_sf"/>
</dbReference>
<dbReference type="PANTHER" id="PTHR12442:SF7">
    <property type="entry name" value="DYNEIN AXONEMAL INTERMEDIATE CHAIN 2"/>
    <property type="match status" value="1"/>
</dbReference>
<keyword evidence="11" id="KW-0966">Cell projection</keyword>
<evidence type="ECO:0000256" key="2">
    <source>
        <dbReference type="ARBA" id="ARBA00011059"/>
    </source>
</evidence>
<keyword evidence="7" id="KW-0243">Dynein</keyword>
<dbReference type="GeneTree" id="ENSGT00940000163996"/>
<keyword evidence="10" id="KW-0206">Cytoskeleton</keyword>
<evidence type="ECO:0000256" key="5">
    <source>
        <dbReference type="ARBA" id="ARBA00022701"/>
    </source>
</evidence>
<evidence type="ECO:0000256" key="4">
    <source>
        <dbReference type="ARBA" id="ARBA00022574"/>
    </source>
</evidence>
<evidence type="ECO:0000256" key="9">
    <source>
        <dbReference type="ARBA" id="ARBA00023175"/>
    </source>
</evidence>
<evidence type="ECO:0000256" key="11">
    <source>
        <dbReference type="ARBA" id="ARBA00023273"/>
    </source>
</evidence>
<dbReference type="Ensembl" id="ENSCVAT00000031385.1">
    <property type="protein sequence ID" value="ENSCVAP00000015105.1"/>
    <property type="gene ID" value="ENSCVAG00000017993.1"/>
</dbReference>
<keyword evidence="6" id="KW-0677">Repeat</keyword>
<keyword evidence="13" id="KW-1185">Reference proteome</keyword>
<evidence type="ECO:0000256" key="1">
    <source>
        <dbReference type="ARBA" id="ARBA00004430"/>
    </source>
</evidence>
<evidence type="ECO:0000313" key="13">
    <source>
        <dbReference type="Proteomes" id="UP000265020"/>
    </source>
</evidence>
<dbReference type="Proteomes" id="UP000265020">
    <property type="component" value="Unassembled WGS sequence"/>
</dbReference>
<comment type="subcellular location">
    <subcellularLocation>
        <location evidence="1">Cytoplasm</location>
        <location evidence="1">Cytoskeleton</location>
        <location evidence="1">Cilium axoneme</location>
    </subcellularLocation>
</comment>
<keyword evidence="5" id="KW-0493">Microtubule</keyword>
<dbReference type="Gene3D" id="2.130.10.10">
    <property type="entry name" value="YVTN repeat-like/Quinoprotein amine dehydrogenase"/>
    <property type="match status" value="2"/>
</dbReference>
<protein>
    <submittedName>
        <fullName evidence="12">Dynein axonemal intermediate chain 2</fullName>
    </submittedName>
</protein>
<evidence type="ECO:0000256" key="7">
    <source>
        <dbReference type="ARBA" id="ARBA00023017"/>
    </source>
</evidence>
<dbReference type="SMART" id="SM00320">
    <property type="entry name" value="WD40"/>
    <property type="match status" value="6"/>
</dbReference>
<sequence>MGVQPVSKHRGRLLPQCSDVQRTISGLSWHPDGGRKLAAAYCCLKFQRTPTDMSLDSYIWDMENPKCPEMTLEPDSPLVCLDYNPKDPHTLVGGSYNGQIAYWDTRRGTQPVEYSSMEHSHKDPVYKIIWLQSKTGTDAFSASTDGQVLWWDVRKLNEPTEHLVLDPSREGILDRALGAISLELFLSPTKFMVGTEEGLVVSCNRKAKTQAEKIVCTYQGHHGAIYAMQRNPFFPKNFLTVGDWTARIWSEDIKESSIMSTKYQMSYLMDACWSPVRPSVFFTVKMEGVLDIWDILFKESEPTLSVKVSDKALYSLRIQDNGQLVACGSDNGEATVLKICSGLSTLQKNEKSLVADVRNAETFTEQRSFF</sequence>
<dbReference type="InterPro" id="IPR001680">
    <property type="entry name" value="WD40_rpt"/>
</dbReference>
<keyword evidence="9" id="KW-0505">Motor protein</keyword>
<dbReference type="FunFam" id="2.130.10.10:FF:000584">
    <property type="entry name" value="Dynein intermediate chain 2"/>
    <property type="match status" value="1"/>
</dbReference>
<dbReference type="Pfam" id="PF00400">
    <property type="entry name" value="WD40"/>
    <property type="match status" value="1"/>
</dbReference>
<evidence type="ECO:0000256" key="10">
    <source>
        <dbReference type="ARBA" id="ARBA00023212"/>
    </source>
</evidence>
<dbReference type="GO" id="GO:0005874">
    <property type="term" value="C:microtubule"/>
    <property type="evidence" value="ECO:0007669"/>
    <property type="project" value="UniProtKB-KW"/>
</dbReference>
<evidence type="ECO:0000256" key="6">
    <source>
        <dbReference type="ARBA" id="ARBA00022737"/>
    </source>
</evidence>
<evidence type="ECO:0000256" key="3">
    <source>
        <dbReference type="ARBA" id="ARBA00022490"/>
    </source>
</evidence>
<accession>A0A3Q2G0R2</accession>
<evidence type="ECO:0000256" key="8">
    <source>
        <dbReference type="ARBA" id="ARBA00023069"/>
    </source>
</evidence>
<dbReference type="GO" id="GO:0045503">
    <property type="term" value="F:dynein light chain binding"/>
    <property type="evidence" value="ECO:0007669"/>
    <property type="project" value="TreeGrafter"/>
</dbReference>
<evidence type="ECO:0000313" key="12">
    <source>
        <dbReference type="Ensembl" id="ENSCVAP00000015105.1"/>
    </source>
</evidence>
<dbReference type="GO" id="GO:0045504">
    <property type="term" value="F:dynein heavy chain binding"/>
    <property type="evidence" value="ECO:0007669"/>
    <property type="project" value="TreeGrafter"/>
</dbReference>
<dbReference type="InterPro" id="IPR015943">
    <property type="entry name" value="WD40/YVTN_repeat-like_dom_sf"/>
</dbReference>
<dbReference type="GO" id="GO:0036158">
    <property type="term" value="P:outer dynein arm assembly"/>
    <property type="evidence" value="ECO:0007669"/>
    <property type="project" value="TreeGrafter"/>
</dbReference>
<dbReference type="GO" id="GO:0003341">
    <property type="term" value="P:cilium movement"/>
    <property type="evidence" value="ECO:0007669"/>
    <property type="project" value="TreeGrafter"/>
</dbReference>
<dbReference type="AlphaFoldDB" id="A0A3Q2G0R2"/>
<reference evidence="12" key="1">
    <citation type="submission" date="2025-08" db="UniProtKB">
        <authorList>
            <consortium name="Ensembl"/>
        </authorList>
    </citation>
    <scope>IDENTIFICATION</scope>
</reference>
<reference evidence="12" key="2">
    <citation type="submission" date="2025-09" db="UniProtKB">
        <authorList>
            <consortium name="Ensembl"/>
        </authorList>
    </citation>
    <scope>IDENTIFICATION</scope>
</reference>
<dbReference type="InterPro" id="IPR050687">
    <property type="entry name" value="Dynein_IC"/>
</dbReference>
<dbReference type="GO" id="GO:0036157">
    <property type="term" value="C:outer dynein arm"/>
    <property type="evidence" value="ECO:0007669"/>
    <property type="project" value="TreeGrafter"/>
</dbReference>
<name>A0A3Q2G0R2_CYPVA</name>
<keyword evidence="4" id="KW-0853">WD repeat</keyword>
<organism evidence="12 13">
    <name type="scientific">Cyprinodon variegatus</name>
    <name type="common">Sheepshead minnow</name>
    <dbReference type="NCBI Taxonomy" id="28743"/>
    <lineage>
        <taxon>Eukaryota</taxon>
        <taxon>Metazoa</taxon>
        <taxon>Chordata</taxon>
        <taxon>Craniata</taxon>
        <taxon>Vertebrata</taxon>
        <taxon>Euteleostomi</taxon>
        <taxon>Actinopterygii</taxon>
        <taxon>Neopterygii</taxon>
        <taxon>Teleostei</taxon>
        <taxon>Neoteleostei</taxon>
        <taxon>Acanthomorphata</taxon>
        <taxon>Ovalentaria</taxon>
        <taxon>Atherinomorphae</taxon>
        <taxon>Cyprinodontiformes</taxon>
        <taxon>Cyprinodontidae</taxon>
        <taxon>Cyprinodon</taxon>
    </lineage>
</organism>
<keyword evidence="8" id="KW-0969">Cilium</keyword>
<comment type="similarity">
    <text evidence="2">Belongs to the dynein intermediate chain family.</text>
</comment>
<dbReference type="PANTHER" id="PTHR12442">
    <property type="entry name" value="DYNEIN INTERMEDIATE CHAIN"/>
    <property type="match status" value="1"/>
</dbReference>
<dbReference type="SUPFAM" id="SSF50978">
    <property type="entry name" value="WD40 repeat-like"/>
    <property type="match status" value="1"/>
</dbReference>
<proteinExistence type="inferred from homology"/>